<feature type="domain" description="Pectate lyase" evidence="6">
    <location>
        <begin position="41"/>
        <end position="251"/>
    </location>
</feature>
<proteinExistence type="inferred from homology"/>
<comment type="subcellular location">
    <subcellularLocation>
        <location evidence="4">Secreted</location>
    </subcellularLocation>
</comment>
<evidence type="ECO:0000256" key="1">
    <source>
        <dbReference type="ARBA" id="ARBA00010980"/>
    </source>
</evidence>
<accession>A0ABR3GAM5</accession>
<dbReference type="PANTHER" id="PTHR31683">
    <property type="entry name" value="PECTATE LYASE 18-RELATED"/>
    <property type="match status" value="1"/>
</dbReference>
<dbReference type="InterPro" id="IPR012334">
    <property type="entry name" value="Pectin_lyas_fold"/>
</dbReference>
<keyword evidence="4" id="KW-0624">Polysaccharide degradation</keyword>
<dbReference type="InterPro" id="IPR002022">
    <property type="entry name" value="Pec_lyase"/>
</dbReference>
<dbReference type="SUPFAM" id="SSF51126">
    <property type="entry name" value="Pectin lyase-like"/>
    <property type="match status" value="1"/>
</dbReference>
<dbReference type="Gene3D" id="2.160.20.10">
    <property type="entry name" value="Single-stranded right-handed beta-helix, Pectin lyase-like"/>
    <property type="match status" value="1"/>
</dbReference>
<keyword evidence="4" id="KW-0119">Carbohydrate metabolism</keyword>
<feature type="chain" id="PRO_5046031228" description="Pectate lyase domain-containing protein" evidence="5">
    <location>
        <begin position="20"/>
        <end position="309"/>
    </location>
</feature>
<dbReference type="InterPro" id="IPR045032">
    <property type="entry name" value="PEL"/>
</dbReference>
<dbReference type="Proteomes" id="UP001447188">
    <property type="component" value="Unassembled WGS sequence"/>
</dbReference>
<comment type="caution">
    <text evidence="7">The sequence shown here is derived from an EMBL/GenBank/DDBJ whole genome shotgun (WGS) entry which is preliminary data.</text>
</comment>
<dbReference type="EMBL" id="JBBBZM010000147">
    <property type="protein sequence ID" value="KAL0632866.1"/>
    <property type="molecule type" value="Genomic_DNA"/>
</dbReference>
<dbReference type="InterPro" id="IPR011050">
    <property type="entry name" value="Pectin_lyase_fold/virulence"/>
</dbReference>
<comment type="similarity">
    <text evidence="1 4">Belongs to the polysaccharide lyase 1 family.</text>
</comment>
<name>A0ABR3GAM5_9PEZI</name>
<evidence type="ECO:0000259" key="6">
    <source>
        <dbReference type="SMART" id="SM00656"/>
    </source>
</evidence>
<sequence length="309" mass="32301">MKTSTLFLGALAAFQYAIAASVSDKCTVGYCTLNGGTSGGSGGETVTVSTLAALKSAVADDVAKIVVVTGTITGNEAVPVGSNKSIVGRGGATLVGVGLRVLGKKNVIIRNLKIQKCLAPIDGIGIQLATNIWIDHVDLSADQDHDKDYYDGLLDITHAADYITVSNTYFHDHWKGSLVGHSDSNSAEDKGHLRVTYYQCHFKNVYSRGPSLRFGTGHIINGWYENMEDAVNTRLGAQLLIENSVWSGIKKCVISTDAGFAVIRGSDLGGGVNSAATGTLTSVPYSYTLLAVTSVASVVGANQGAVLVL</sequence>
<gene>
    <name evidence="7" type="ORF">Q9L58_008240</name>
</gene>
<evidence type="ECO:0000313" key="7">
    <source>
        <dbReference type="EMBL" id="KAL0632866.1"/>
    </source>
</evidence>
<reference evidence="7 8" key="1">
    <citation type="submission" date="2024-02" db="EMBL/GenBank/DDBJ databases">
        <title>Discinaceae phylogenomics.</title>
        <authorList>
            <person name="Dirks A.C."/>
            <person name="James T.Y."/>
        </authorList>
    </citation>
    <scope>NUCLEOTIDE SEQUENCE [LARGE SCALE GENOMIC DNA]</scope>
    <source>
        <strain evidence="7 8">ACD0624</strain>
    </source>
</reference>
<evidence type="ECO:0000256" key="2">
    <source>
        <dbReference type="ARBA" id="ARBA00022729"/>
    </source>
</evidence>
<keyword evidence="3 4" id="KW-0456">Lyase</keyword>
<evidence type="ECO:0000313" key="8">
    <source>
        <dbReference type="Proteomes" id="UP001447188"/>
    </source>
</evidence>
<organism evidence="7 8">
    <name type="scientific">Discina gigas</name>
    <dbReference type="NCBI Taxonomy" id="1032678"/>
    <lineage>
        <taxon>Eukaryota</taxon>
        <taxon>Fungi</taxon>
        <taxon>Dikarya</taxon>
        <taxon>Ascomycota</taxon>
        <taxon>Pezizomycotina</taxon>
        <taxon>Pezizomycetes</taxon>
        <taxon>Pezizales</taxon>
        <taxon>Discinaceae</taxon>
        <taxon>Discina</taxon>
    </lineage>
</organism>
<keyword evidence="4" id="KW-0964">Secreted</keyword>
<evidence type="ECO:0000256" key="4">
    <source>
        <dbReference type="RuleBase" id="RU361173"/>
    </source>
</evidence>
<dbReference type="PANTHER" id="PTHR31683:SF18">
    <property type="entry name" value="PECTATE LYASE 21-RELATED"/>
    <property type="match status" value="1"/>
</dbReference>
<keyword evidence="2 5" id="KW-0732">Signal</keyword>
<dbReference type="Pfam" id="PF00544">
    <property type="entry name" value="Pectate_lyase_4"/>
    <property type="match status" value="1"/>
</dbReference>
<protein>
    <recommendedName>
        <fullName evidence="6">Pectate lyase domain-containing protein</fullName>
    </recommendedName>
</protein>
<keyword evidence="8" id="KW-1185">Reference proteome</keyword>
<evidence type="ECO:0000256" key="3">
    <source>
        <dbReference type="ARBA" id="ARBA00023239"/>
    </source>
</evidence>
<dbReference type="SMART" id="SM00656">
    <property type="entry name" value="Amb_all"/>
    <property type="match status" value="1"/>
</dbReference>
<feature type="signal peptide" evidence="5">
    <location>
        <begin position="1"/>
        <end position="19"/>
    </location>
</feature>
<evidence type="ECO:0000256" key="5">
    <source>
        <dbReference type="SAM" id="SignalP"/>
    </source>
</evidence>